<dbReference type="PANTHER" id="PTHR23517:SF2">
    <property type="entry name" value="MULTIDRUG RESISTANCE PROTEIN MDTH"/>
    <property type="match status" value="1"/>
</dbReference>
<dbReference type="EMBL" id="AAILSW010000013">
    <property type="protein sequence ID" value="ECF6074075.1"/>
    <property type="molecule type" value="Genomic_DNA"/>
</dbReference>
<dbReference type="Pfam" id="PF07690">
    <property type="entry name" value="MFS_1"/>
    <property type="match status" value="1"/>
</dbReference>
<dbReference type="InterPro" id="IPR050171">
    <property type="entry name" value="MFS_Transporters"/>
</dbReference>
<feature type="transmembrane region" description="Helical" evidence="8">
    <location>
        <begin position="180"/>
        <end position="199"/>
    </location>
</feature>
<evidence type="ECO:0000256" key="2">
    <source>
        <dbReference type="ARBA" id="ARBA00022448"/>
    </source>
</evidence>
<evidence type="ECO:0000256" key="5">
    <source>
        <dbReference type="ARBA" id="ARBA00022692"/>
    </source>
</evidence>
<proteinExistence type="predicted"/>
<accession>A0A5Y2SC13</accession>
<dbReference type="Proteomes" id="UP000839836">
    <property type="component" value="Unassembled WGS sequence"/>
</dbReference>
<evidence type="ECO:0000256" key="1">
    <source>
        <dbReference type="ARBA" id="ARBA00004429"/>
    </source>
</evidence>
<evidence type="ECO:0000256" key="7">
    <source>
        <dbReference type="ARBA" id="ARBA00023136"/>
    </source>
</evidence>
<evidence type="ECO:0000256" key="3">
    <source>
        <dbReference type="ARBA" id="ARBA00022475"/>
    </source>
</evidence>
<sequence>MKDRTTLCSDDLTLRQTLSTFPRNVSILLFFTLLTRLSYFMAWPFLSIILTRTYQLTPLTIGSLMSGCALISVILGIYGGSLSDRVGRKTLLVLGCLLAIAGYAGIALADSIFFFAFGLLLTGISFSWIDAPSRALMSDLLQDQKRRELALQIRYFAVNIAAVSGPLIGITFGLNSQKGTFLLTALSYVPFLLFSLWSIPAGKTLPHNNTKAQHDEVMSMWQIARLILRDHIYIIVLISSILCYLVYAQIESIVPQYLLTVDATRAVDLVTAILVTNAITVLIAQFYLVPLLANTPLEQRIVIGALIFALSQILFWANDTANTYWWAGCTVIFSIAEAILLPNLSILLDRLAPERYRGAYLGASTLVVLGLSLGPFVGGALLEWSGKGVFVMMALFCLCIAALMLINKQKIKLRLRE</sequence>
<evidence type="ECO:0000256" key="6">
    <source>
        <dbReference type="ARBA" id="ARBA00022989"/>
    </source>
</evidence>
<dbReference type="Gene3D" id="1.20.1250.20">
    <property type="entry name" value="MFS general substrate transporter like domains"/>
    <property type="match status" value="1"/>
</dbReference>
<dbReference type="InterPro" id="IPR011701">
    <property type="entry name" value="MFS"/>
</dbReference>
<dbReference type="InterPro" id="IPR020846">
    <property type="entry name" value="MFS_dom"/>
</dbReference>
<evidence type="ECO:0000259" key="9">
    <source>
        <dbReference type="PROSITE" id="PS50850"/>
    </source>
</evidence>
<keyword evidence="2" id="KW-0813">Transport</keyword>
<evidence type="ECO:0000256" key="4">
    <source>
        <dbReference type="ARBA" id="ARBA00022519"/>
    </source>
</evidence>
<dbReference type="InterPro" id="IPR036259">
    <property type="entry name" value="MFS_trans_sf"/>
</dbReference>
<dbReference type="CDD" id="cd17329">
    <property type="entry name" value="MFS_MdtH_MDR_like"/>
    <property type="match status" value="1"/>
</dbReference>
<feature type="transmembrane region" description="Helical" evidence="8">
    <location>
        <begin position="153"/>
        <end position="174"/>
    </location>
</feature>
<feature type="transmembrane region" description="Helical" evidence="8">
    <location>
        <begin position="324"/>
        <end position="348"/>
    </location>
</feature>
<comment type="caution">
    <text evidence="10">The sequence shown here is derived from an EMBL/GenBank/DDBJ whole genome shotgun (WGS) entry which is preliminary data.</text>
</comment>
<feature type="transmembrane region" description="Helical" evidence="8">
    <location>
        <begin position="388"/>
        <end position="406"/>
    </location>
</feature>
<feature type="transmembrane region" description="Helical" evidence="8">
    <location>
        <begin position="56"/>
        <end position="78"/>
    </location>
</feature>
<feature type="transmembrane region" description="Helical" evidence="8">
    <location>
        <begin position="25"/>
        <end position="50"/>
    </location>
</feature>
<evidence type="ECO:0000313" key="10">
    <source>
        <dbReference type="EMBL" id="ECF6074075.1"/>
    </source>
</evidence>
<feature type="domain" description="Major facilitator superfamily (MFS) profile" evidence="9">
    <location>
        <begin position="24"/>
        <end position="412"/>
    </location>
</feature>
<keyword evidence="5 8" id="KW-0812">Transmembrane</keyword>
<feature type="transmembrane region" description="Helical" evidence="8">
    <location>
        <begin position="90"/>
        <end position="106"/>
    </location>
</feature>
<feature type="transmembrane region" description="Helical" evidence="8">
    <location>
        <begin position="301"/>
        <end position="318"/>
    </location>
</feature>
<keyword evidence="4" id="KW-0997">Cell inner membrane</keyword>
<evidence type="ECO:0000256" key="8">
    <source>
        <dbReference type="SAM" id="Phobius"/>
    </source>
</evidence>
<reference evidence="10" key="1">
    <citation type="submission" date="2019-07" db="EMBL/GenBank/DDBJ databases">
        <authorList>
            <person name="Ashton P.M."/>
            <person name="Dallman T."/>
            <person name="Nair S."/>
            <person name="De Pinna E."/>
            <person name="Peters T."/>
            <person name="Grant K."/>
        </authorList>
    </citation>
    <scope>NUCLEOTIDE SEQUENCE [LARGE SCALE GENOMIC DNA]</scope>
    <source>
        <strain evidence="10">674345</strain>
    </source>
</reference>
<keyword evidence="6 8" id="KW-1133">Transmembrane helix</keyword>
<feature type="transmembrane region" description="Helical" evidence="8">
    <location>
        <begin position="360"/>
        <end position="382"/>
    </location>
</feature>
<feature type="transmembrane region" description="Helical" evidence="8">
    <location>
        <begin position="112"/>
        <end position="132"/>
    </location>
</feature>
<organism evidence="10">
    <name type="scientific">Salmonella houtenae</name>
    <dbReference type="NCBI Taxonomy" id="59205"/>
    <lineage>
        <taxon>Bacteria</taxon>
        <taxon>Pseudomonadati</taxon>
        <taxon>Pseudomonadota</taxon>
        <taxon>Gammaproteobacteria</taxon>
        <taxon>Enterobacterales</taxon>
        <taxon>Enterobacteriaceae</taxon>
        <taxon>Salmonella</taxon>
    </lineage>
</organism>
<dbReference type="SUPFAM" id="SSF103473">
    <property type="entry name" value="MFS general substrate transporter"/>
    <property type="match status" value="1"/>
</dbReference>
<feature type="transmembrane region" description="Helical" evidence="8">
    <location>
        <begin position="270"/>
        <end position="289"/>
    </location>
</feature>
<keyword evidence="3" id="KW-1003">Cell membrane</keyword>
<dbReference type="GO" id="GO:0022857">
    <property type="term" value="F:transmembrane transporter activity"/>
    <property type="evidence" value="ECO:0007669"/>
    <property type="project" value="InterPro"/>
</dbReference>
<gene>
    <name evidence="10" type="ORF">FNH47_08430</name>
</gene>
<dbReference type="AlphaFoldDB" id="A0A5Y2SC13"/>
<feature type="transmembrane region" description="Helical" evidence="8">
    <location>
        <begin position="232"/>
        <end position="250"/>
    </location>
</feature>
<dbReference type="PANTHER" id="PTHR23517">
    <property type="entry name" value="RESISTANCE PROTEIN MDTM, PUTATIVE-RELATED-RELATED"/>
    <property type="match status" value="1"/>
</dbReference>
<keyword evidence="7 8" id="KW-0472">Membrane</keyword>
<dbReference type="PROSITE" id="PS50850">
    <property type="entry name" value="MFS"/>
    <property type="match status" value="1"/>
</dbReference>
<comment type="subcellular location">
    <subcellularLocation>
        <location evidence="1">Cell inner membrane</location>
        <topology evidence="1">Multi-pass membrane protein</topology>
    </subcellularLocation>
</comment>
<protein>
    <submittedName>
        <fullName evidence="10">MFS transporter</fullName>
    </submittedName>
</protein>
<name>A0A5Y2SC13_SALHO</name>
<dbReference type="GO" id="GO:0005886">
    <property type="term" value="C:plasma membrane"/>
    <property type="evidence" value="ECO:0007669"/>
    <property type="project" value="UniProtKB-SubCell"/>
</dbReference>